<reference evidence="3" key="2">
    <citation type="journal article" date="2021" name="PeerJ">
        <title>Extensive microbial diversity within the chicken gut microbiome revealed by metagenomics and culture.</title>
        <authorList>
            <person name="Gilroy R."/>
            <person name="Ravi A."/>
            <person name="Getino M."/>
            <person name="Pursley I."/>
            <person name="Horton D.L."/>
            <person name="Alikhan N.F."/>
            <person name="Baker D."/>
            <person name="Gharbi K."/>
            <person name="Hall N."/>
            <person name="Watson M."/>
            <person name="Adriaenssens E.M."/>
            <person name="Foster-Nyarko E."/>
            <person name="Jarju S."/>
            <person name="Secka A."/>
            <person name="Antonio M."/>
            <person name="Oren A."/>
            <person name="Chaudhuri R.R."/>
            <person name="La Ragione R."/>
            <person name="Hildebrand F."/>
            <person name="Pallen M.J."/>
        </authorList>
    </citation>
    <scope>NUCLEOTIDE SEQUENCE</scope>
    <source>
        <strain evidence="3">10532</strain>
    </source>
</reference>
<feature type="domain" description="M23ase beta-sheet core" evidence="2">
    <location>
        <begin position="234"/>
        <end position="329"/>
    </location>
</feature>
<gene>
    <name evidence="3" type="ORF">IAA81_09870</name>
</gene>
<dbReference type="AlphaFoldDB" id="A0A9D9HRA0"/>
<dbReference type="PANTHER" id="PTHR21666">
    <property type="entry name" value="PEPTIDASE-RELATED"/>
    <property type="match status" value="1"/>
</dbReference>
<evidence type="ECO:0000313" key="4">
    <source>
        <dbReference type="Proteomes" id="UP000823638"/>
    </source>
</evidence>
<dbReference type="CDD" id="cd12797">
    <property type="entry name" value="M23_peptidase"/>
    <property type="match status" value="1"/>
</dbReference>
<dbReference type="InterPro" id="IPR050570">
    <property type="entry name" value="Cell_wall_metabolism_enzyme"/>
</dbReference>
<evidence type="ECO:0000256" key="1">
    <source>
        <dbReference type="SAM" id="Phobius"/>
    </source>
</evidence>
<keyword evidence="1" id="KW-0812">Transmembrane</keyword>
<evidence type="ECO:0000259" key="2">
    <source>
        <dbReference type="Pfam" id="PF01551"/>
    </source>
</evidence>
<keyword evidence="1" id="KW-0472">Membrane</keyword>
<name>A0A9D9HRA0_9SPIR</name>
<feature type="transmembrane region" description="Helical" evidence="1">
    <location>
        <begin position="61"/>
        <end position="83"/>
    </location>
</feature>
<keyword evidence="1" id="KW-1133">Transmembrane helix</keyword>
<protein>
    <submittedName>
        <fullName evidence="3">M23 family metallopeptidase</fullName>
    </submittedName>
</protein>
<dbReference type="InterPro" id="IPR016047">
    <property type="entry name" value="M23ase_b-sheet_dom"/>
</dbReference>
<dbReference type="InterPro" id="IPR011055">
    <property type="entry name" value="Dup_hybrid_motif"/>
</dbReference>
<dbReference type="GO" id="GO:0004222">
    <property type="term" value="F:metalloendopeptidase activity"/>
    <property type="evidence" value="ECO:0007669"/>
    <property type="project" value="TreeGrafter"/>
</dbReference>
<organism evidence="3 4">
    <name type="scientific">Candidatus Gallitreponema excrementavium</name>
    <dbReference type="NCBI Taxonomy" id="2840840"/>
    <lineage>
        <taxon>Bacteria</taxon>
        <taxon>Pseudomonadati</taxon>
        <taxon>Spirochaetota</taxon>
        <taxon>Spirochaetia</taxon>
        <taxon>Spirochaetales</taxon>
        <taxon>Candidatus Gallitreponema</taxon>
    </lineage>
</organism>
<sequence>MAKTRGYKRVENELVRKSGEATKRGFAKIWSGIAGFFKGGQNKLTIMIVPHSQKKVMNFQATVFSVAFFFIIIAGILGGFFVYTRYAVSSNASISDLKASLAQANYDRDRMKESTESVLKAADKFSQAMASTLSTVGLEMPADSNQNTGNGDFNALFNTQQAVSGNLLEVSQLNKLSDYLNASAQSISDIGKLVQSQTSTFSDIPNLWPLKGGVGHFSMLFGRNKHPITGVWYLHKGLDIANWRYGDPILSTANGQVVSVEKDMFYGNTVIIKHKHGFYTRYAHMQTFAVQRGQFVSQGDLVGYVGNTGQSTGPHLHYEVHVGSDVVDPISYLNITKQQIEKVDYSRR</sequence>
<comment type="caution">
    <text evidence="3">The sequence shown here is derived from an EMBL/GenBank/DDBJ whole genome shotgun (WGS) entry which is preliminary data.</text>
</comment>
<reference evidence="3" key="1">
    <citation type="submission" date="2020-10" db="EMBL/GenBank/DDBJ databases">
        <authorList>
            <person name="Gilroy R."/>
        </authorList>
    </citation>
    <scope>NUCLEOTIDE SEQUENCE</scope>
    <source>
        <strain evidence="3">10532</strain>
    </source>
</reference>
<dbReference type="PANTHER" id="PTHR21666:SF270">
    <property type="entry name" value="MUREIN HYDROLASE ACTIVATOR ENVC"/>
    <property type="match status" value="1"/>
</dbReference>
<dbReference type="Proteomes" id="UP000823638">
    <property type="component" value="Unassembled WGS sequence"/>
</dbReference>
<proteinExistence type="predicted"/>
<dbReference type="EMBL" id="JADIMM010000111">
    <property type="protein sequence ID" value="MBO8458515.1"/>
    <property type="molecule type" value="Genomic_DNA"/>
</dbReference>
<evidence type="ECO:0000313" key="3">
    <source>
        <dbReference type="EMBL" id="MBO8458515.1"/>
    </source>
</evidence>
<accession>A0A9D9HRA0</accession>
<dbReference type="Pfam" id="PF01551">
    <property type="entry name" value="Peptidase_M23"/>
    <property type="match status" value="1"/>
</dbReference>
<dbReference type="Gene3D" id="2.70.70.10">
    <property type="entry name" value="Glucose Permease (Domain IIA)"/>
    <property type="match status" value="1"/>
</dbReference>
<dbReference type="SUPFAM" id="SSF51261">
    <property type="entry name" value="Duplicated hybrid motif"/>
    <property type="match status" value="1"/>
</dbReference>